<name>A0A1B6EL96_9HEMI</name>
<reference evidence="2" key="1">
    <citation type="submission" date="2015-11" db="EMBL/GenBank/DDBJ databases">
        <title>De novo transcriptome assembly of four potential Pierce s Disease insect vectors from Arizona vineyards.</title>
        <authorList>
            <person name="Tassone E.E."/>
        </authorList>
    </citation>
    <scope>NUCLEOTIDE SEQUENCE</scope>
</reference>
<dbReference type="Gene3D" id="3.80.10.10">
    <property type="entry name" value="Ribonuclease Inhibitor"/>
    <property type="match status" value="1"/>
</dbReference>
<dbReference type="EMBL" id="GECZ01031098">
    <property type="protein sequence ID" value="JAS38671.1"/>
    <property type="molecule type" value="Transcribed_RNA"/>
</dbReference>
<feature type="domain" description="F-box" evidence="1">
    <location>
        <begin position="5"/>
        <end position="52"/>
    </location>
</feature>
<gene>
    <name evidence="2" type="ORF">g.12934</name>
</gene>
<organism evidence="2">
    <name type="scientific">Cuerna arida</name>
    <dbReference type="NCBI Taxonomy" id="1464854"/>
    <lineage>
        <taxon>Eukaryota</taxon>
        <taxon>Metazoa</taxon>
        <taxon>Ecdysozoa</taxon>
        <taxon>Arthropoda</taxon>
        <taxon>Hexapoda</taxon>
        <taxon>Insecta</taxon>
        <taxon>Pterygota</taxon>
        <taxon>Neoptera</taxon>
        <taxon>Paraneoptera</taxon>
        <taxon>Hemiptera</taxon>
        <taxon>Auchenorrhyncha</taxon>
        <taxon>Membracoidea</taxon>
        <taxon>Cicadellidae</taxon>
        <taxon>Cicadellinae</taxon>
        <taxon>Proconiini</taxon>
        <taxon>Cuerna</taxon>
    </lineage>
</organism>
<accession>A0A1B6EL96</accession>
<dbReference type="InterPro" id="IPR036047">
    <property type="entry name" value="F-box-like_dom_sf"/>
</dbReference>
<dbReference type="InterPro" id="IPR032675">
    <property type="entry name" value="LRR_dom_sf"/>
</dbReference>
<dbReference type="SUPFAM" id="SSF81383">
    <property type="entry name" value="F-box domain"/>
    <property type="match status" value="1"/>
</dbReference>
<dbReference type="InterPro" id="IPR001810">
    <property type="entry name" value="F-box_dom"/>
</dbReference>
<evidence type="ECO:0000313" key="2">
    <source>
        <dbReference type="EMBL" id="JAS38671.1"/>
    </source>
</evidence>
<dbReference type="PROSITE" id="PS50181">
    <property type="entry name" value="FBOX"/>
    <property type="match status" value="1"/>
</dbReference>
<dbReference type="AlphaFoldDB" id="A0A1B6EL96"/>
<proteinExistence type="predicted"/>
<protein>
    <recommendedName>
        <fullName evidence="1">F-box domain-containing protein</fullName>
    </recommendedName>
</protein>
<sequence length="517" mass="59777">MAHSSINFNNLPDNVICTIASYLPLREMTEVMKIHQRFRNVCKLDSNLWRSHLVYPKKYYLGDCNDQSNHPRIGYIVNRILQEIISRGYGYFRLQHCHLENLLNNHTLVFNTIQADDFQVESLRSVSYMAEAVHDSGQHWLFFCLDNRIVVWDMTSLPRMLHHQLFDIGAYSGTIKIFPRGILVNDCTSTNNGLRAVYHFNEQPLNLDFRFKFVYHMDTPLALNIQPPEEFNYGFCEIILGDLYIAWNSTVHPLINCVLHVWDLSSSNKLARINLADYEEVSEQFVSFITSNGGGQCDLGRACTLRIYPGEFSSVIVVLKCTFDQEILSQINILNVTTGRLTHSVAQIRNDVLVCSMYSNHICVEKRTRSESFASVYTLHSNNGVAEPEPLISLNCPVSENPQHNENILFKKNRVLVKQDNEVRVLNLKEPITQLRCTIRPNLEMLGFLEPSLLLVYDTFQNPTDTALTVIDISNSREVVTWQNVNIGTRFKDYFQNLEYPSKLVFKLREEFRILKF</sequence>
<evidence type="ECO:0000259" key="1">
    <source>
        <dbReference type="PROSITE" id="PS50181"/>
    </source>
</evidence>